<evidence type="ECO:0000313" key="3">
    <source>
        <dbReference type="Proteomes" id="UP000828251"/>
    </source>
</evidence>
<dbReference type="PANTHER" id="PTHR47481:SF10">
    <property type="entry name" value="COPIA-LIKE POLYPROTEIN_RETROTRANSPOSON"/>
    <property type="match status" value="1"/>
</dbReference>
<evidence type="ECO:0008006" key="4">
    <source>
        <dbReference type="Google" id="ProtNLM"/>
    </source>
</evidence>
<reference evidence="2 3" key="1">
    <citation type="journal article" date="2021" name="Plant Biotechnol. J.">
        <title>Multi-omics assisted identification of the key and species-specific regulatory components of drought-tolerant mechanisms in Gossypium stocksii.</title>
        <authorList>
            <person name="Yu D."/>
            <person name="Ke L."/>
            <person name="Zhang D."/>
            <person name="Wu Y."/>
            <person name="Sun Y."/>
            <person name="Mei J."/>
            <person name="Sun J."/>
            <person name="Sun Y."/>
        </authorList>
    </citation>
    <scope>NUCLEOTIDE SEQUENCE [LARGE SCALE GENOMIC DNA]</scope>
    <source>
        <strain evidence="3">cv. E1</strain>
        <tissue evidence="2">Leaf</tissue>
    </source>
</reference>
<evidence type="ECO:0000313" key="2">
    <source>
        <dbReference type="EMBL" id="KAH1082235.1"/>
    </source>
</evidence>
<feature type="region of interest" description="Disordered" evidence="1">
    <location>
        <begin position="124"/>
        <end position="144"/>
    </location>
</feature>
<dbReference type="PANTHER" id="PTHR47481">
    <property type="match status" value="1"/>
</dbReference>
<dbReference type="Proteomes" id="UP000828251">
    <property type="component" value="Unassembled WGS sequence"/>
</dbReference>
<proteinExistence type="predicted"/>
<comment type="caution">
    <text evidence="2">The sequence shown here is derived from an EMBL/GenBank/DDBJ whole genome shotgun (WGS) entry which is preliminary data.</text>
</comment>
<dbReference type="EMBL" id="JAIQCV010000007">
    <property type="protein sequence ID" value="KAH1082235.1"/>
    <property type="molecule type" value="Genomic_DNA"/>
</dbReference>
<dbReference type="AlphaFoldDB" id="A0A9D3VFA4"/>
<accession>A0A9D3VFA4</accession>
<name>A0A9D3VFA4_9ROSI</name>
<organism evidence="2 3">
    <name type="scientific">Gossypium stocksii</name>
    <dbReference type="NCBI Taxonomy" id="47602"/>
    <lineage>
        <taxon>Eukaryota</taxon>
        <taxon>Viridiplantae</taxon>
        <taxon>Streptophyta</taxon>
        <taxon>Embryophyta</taxon>
        <taxon>Tracheophyta</taxon>
        <taxon>Spermatophyta</taxon>
        <taxon>Magnoliopsida</taxon>
        <taxon>eudicotyledons</taxon>
        <taxon>Gunneridae</taxon>
        <taxon>Pentapetalae</taxon>
        <taxon>rosids</taxon>
        <taxon>malvids</taxon>
        <taxon>Malvales</taxon>
        <taxon>Malvaceae</taxon>
        <taxon>Malvoideae</taxon>
        <taxon>Gossypium</taxon>
    </lineage>
</organism>
<evidence type="ECO:0000256" key="1">
    <source>
        <dbReference type="SAM" id="MobiDB-lite"/>
    </source>
</evidence>
<sequence>MATEGIPTVETPRHSTNSGEAVQQPSFGILPSLGFHYFAKHDTIELNEQSFLLWKHQLLLILEGYGLEGFVLGTTLPPPTLIPGTDATPMDFDLVTDMLLNCEAQQLALLTDVPLQANLVSRSQQGEDSELVSPERMTNRSGESRDAWGMLRNKISINCK</sequence>
<feature type="region of interest" description="Disordered" evidence="1">
    <location>
        <begin position="1"/>
        <end position="21"/>
    </location>
</feature>
<gene>
    <name evidence="2" type="ORF">J1N35_021996</name>
</gene>
<keyword evidence="3" id="KW-1185">Reference proteome</keyword>
<protein>
    <recommendedName>
        <fullName evidence="4">Retrotransposon Copia-like N-terminal domain-containing protein</fullName>
    </recommendedName>
</protein>